<evidence type="ECO:0000313" key="9">
    <source>
        <dbReference type="EMBL" id="MFC6956787.1"/>
    </source>
</evidence>
<evidence type="ECO:0000256" key="1">
    <source>
        <dbReference type="ARBA" id="ARBA00004651"/>
    </source>
</evidence>
<feature type="transmembrane region" description="Helical" evidence="8">
    <location>
        <begin position="558"/>
        <end position="575"/>
    </location>
</feature>
<feature type="transmembrane region" description="Helical" evidence="8">
    <location>
        <begin position="298"/>
        <end position="318"/>
    </location>
</feature>
<evidence type="ECO:0000256" key="3">
    <source>
        <dbReference type="ARBA" id="ARBA00022448"/>
    </source>
</evidence>
<evidence type="ECO:0000256" key="2">
    <source>
        <dbReference type="ARBA" id="ARBA00007935"/>
    </source>
</evidence>
<organism evidence="9 10">
    <name type="scientific">Glycomyces mayteni</name>
    <dbReference type="NCBI Taxonomy" id="543887"/>
    <lineage>
        <taxon>Bacteria</taxon>
        <taxon>Bacillati</taxon>
        <taxon>Actinomycetota</taxon>
        <taxon>Actinomycetes</taxon>
        <taxon>Glycomycetales</taxon>
        <taxon>Glycomycetaceae</taxon>
        <taxon>Glycomyces</taxon>
    </lineage>
</organism>
<dbReference type="PANTHER" id="PTHR30472:SF37">
    <property type="entry name" value="FE(3+) DICITRATE TRANSPORT SYSTEM PERMEASE PROTEIN FECD-RELATED"/>
    <property type="match status" value="1"/>
</dbReference>
<proteinExistence type="inferred from homology"/>
<reference evidence="10" key="1">
    <citation type="journal article" date="2019" name="Int. J. Syst. Evol. Microbiol.">
        <title>The Global Catalogue of Microorganisms (GCM) 10K type strain sequencing project: providing services to taxonomists for standard genome sequencing and annotation.</title>
        <authorList>
            <consortium name="The Broad Institute Genomics Platform"/>
            <consortium name="The Broad Institute Genome Sequencing Center for Infectious Disease"/>
            <person name="Wu L."/>
            <person name="Ma J."/>
        </authorList>
    </citation>
    <scope>NUCLEOTIDE SEQUENCE [LARGE SCALE GENOMIC DNA]</scope>
    <source>
        <strain evidence="10">KACC 12634</strain>
    </source>
</reference>
<feature type="transmembrane region" description="Helical" evidence="8">
    <location>
        <begin position="427"/>
        <end position="445"/>
    </location>
</feature>
<feature type="transmembrane region" description="Helical" evidence="8">
    <location>
        <begin position="330"/>
        <end position="348"/>
    </location>
</feature>
<dbReference type="InterPro" id="IPR037294">
    <property type="entry name" value="ABC_BtuC-like"/>
</dbReference>
<name>A0ABW2D359_9ACTN</name>
<feature type="transmembrane region" description="Helical" evidence="8">
    <location>
        <begin position="602"/>
        <end position="632"/>
    </location>
</feature>
<dbReference type="EMBL" id="JBHSYS010000001">
    <property type="protein sequence ID" value="MFC6956787.1"/>
    <property type="molecule type" value="Genomic_DNA"/>
</dbReference>
<evidence type="ECO:0000256" key="6">
    <source>
        <dbReference type="ARBA" id="ARBA00022989"/>
    </source>
</evidence>
<feature type="transmembrane region" description="Helical" evidence="8">
    <location>
        <begin position="373"/>
        <end position="393"/>
    </location>
</feature>
<feature type="transmembrane region" description="Helical" evidence="8">
    <location>
        <begin position="514"/>
        <end position="538"/>
    </location>
</feature>
<evidence type="ECO:0000256" key="8">
    <source>
        <dbReference type="SAM" id="Phobius"/>
    </source>
</evidence>
<keyword evidence="6 8" id="KW-1133">Transmembrane helix</keyword>
<keyword evidence="3" id="KW-0813">Transport</keyword>
<feature type="transmembrane region" description="Helical" evidence="8">
    <location>
        <begin position="644"/>
        <end position="662"/>
    </location>
</feature>
<feature type="transmembrane region" description="Helical" evidence="8">
    <location>
        <begin position="674"/>
        <end position="691"/>
    </location>
</feature>
<evidence type="ECO:0000256" key="7">
    <source>
        <dbReference type="ARBA" id="ARBA00023136"/>
    </source>
</evidence>
<feature type="transmembrane region" description="Helical" evidence="8">
    <location>
        <begin position="164"/>
        <end position="186"/>
    </location>
</feature>
<dbReference type="InterPro" id="IPR000522">
    <property type="entry name" value="ABC_transptr_permease_BtuC"/>
</dbReference>
<dbReference type="NCBIfam" id="NF007867">
    <property type="entry name" value="PRK10577.1-3"/>
    <property type="match status" value="1"/>
</dbReference>
<keyword evidence="10" id="KW-1185">Reference proteome</keyword>
<dbReference type="Proteomes" id="UP001596470">
    <property type="component" value="Unassembled WGS sequence"/>
</dbReference>
<keyword evidence="7 8" id="KW-0472">Membrane</keyword>
<gene>
    <name evidence="9" type="ORF">ACFQS3_06215</name>
</gene>
<feature type="transmembrane region" description="Helical" evidence="8">
    <location>
        <begin position="20"/>
        <end position="40"/>
    </location>
</feature>
<comment type="caution">
    <text evidence="9">The sequence shown here is derived from an EMBL/GenBank/DDBJ whole genome shotgun (WGS) entry which is preliminary data.</text>
</comment>
<dbReference type="Gene3D" id="1.10.3470.10">
    <property type="entry name" value="ABC transporter involved in vitamin B12 uptake, BtuC"/>
    <property type="match status" value="2"/>
</dbReference>
<feature type="transmembrane region" description="Helical" evidence="8">
    <location>
        <begin position="457"/>
        <end position="476"/>
    </location>
</feature>
<comment type="similarity">
    <text evidence="2">Belongs to the binding-protein-dependent transport system permease family. FecCD subfamily.</text>
</comment>
<accession>A0ABW2D359</accession>
<evidence type="ECO:0000256" key="5">
    <source>
        <dbReference type="ARBA" id="ARBA00022692"/>
    </source>
</evidence>
<dbReference type="PANTHER" id="PTHR30472">
    <property type="entry name" value="FERRIC ENTEROBACTIN TRANSPORT SYSTEM PERMEASE PROTEIN"/>
    <property type="match status" value="1"/>
</dbReference>
<feature type="transmembrane region" description="Helical" evidence="8">
    <location>
        <begin position="135"/>
        <end position="152"/>
    </location>
</feature>
<keyword evidence="5 8" id="KW-0812">Transmembrane</keyword>
<dbReference type="Pfam" id="PF01032">
    <property type="entry name" value="FecCD"/>
    <property type="match status" value="2"/>
</dbReference>
<feature type="transmembrane region" description="Helical" evidence="8">
    <location>
        <begin position="109"/>
        <end position="129"/>
    </location>
</feature>
<feature type="transmembrane region" description="Helical" evidence="8">
    <location>
        <begin position="253"/>
        <end position="278"/>
    </location>
</feature>
<evidence type="ECO:0000313" key="10">
    <source>
        <dbReference type="Proteomes" id="UP001596470"/>
    </source>
</evidence>
<feature type="transmembrane region" description="Helical" evidence="8">
    <location>
        <begin position="482"/>
        <end position="502"/>
    </location>
</feature>
<comment type="subcellular location">
    <subcellularLocation>
        <location evidence="1">Cell membrane</location>
        <topology evidence="1">Multi-pass membrane protein</topology>
    </subcellularLocation>
</comment>
<protein>
    <submittedName>
        <fullName evidence="9">Iron ABC transporter permease</fullName>
    </submittedName>
</protein>
<keyword evidence="4" id="KW-1003">Cell membrane</keyword>
<sequence>MSTLSPPARPEAPAPRAPRLLPTAAAFTIAVGALVALAALHLTQGTSEVDAGDLLALVSGNADAGVWHVLQGARLPRLAGAVLVGIALGASGVLLQSVARNPLASPDTLAVNAGAYLAVTAVAAFGITLPFVSGLGVAFIGALLTAGLVLALSAGGGESATTRLILAGSATAMAANSLVSLLILLFQEETTGLFAWGSGSLNLAGFHSMAQAAPLVVLAVAAAMLWAPRLDLLRLGDDTASSLGVHVRRTRTVAVVCSLLLAACAVTIAGPIGFVGLAAPVIARQIARRFPSLLAHRVLIPFAALCGALVIVAADLAIRAILGADKSIEIPVGVTTTILGAAVMVWLARTVTSAGSEDRPAILHGAANRSRTAFVLIVTGLAAASLGALFAGMLSGDTMLLGGDLLNWVAGKTGASYTWIIEQRYPRVLAAVLAGAALACAGAVTQGILRNPLAEPGLLGVTAGAGIGAVTLITWAPSSGAWAVTGVAAVGGLGAFALVYALAWRGGLDTSRLVLVGIGVWSIGMAAITLIILASDPWNTPKAMTWLSGTTYGRTSDRLIPLLAAIVVVLPLIIAHRKEIDLLALDDDTPRTLGVRLERTRLLLLGAAAVLTAAAVAVVGVIGFVGLVAPHLARGLVGSRHSRVLPVSIFLGVLLVSLADTLGRTVIAPAQIPAGLVCSLIGTPYFVWLLWRTRTRSA</sequence>
<dbReference type="SUPFAM" id="SSF81345">
    <property type="entry name" value="ABC transporter involved in vitamin B12 uptake, BtuC"/>
    <property type="match status" value="2"/>
</dbReference>
<feature type="transmembrane region" description="Helical" evidence="8">
    <location>
        <begin position="206"/>
        <end position="227"/>
    </location>
</feature>
<evidence type="ECO:0000256" key="4">
    <source>
        <dbReference type="ARBA" id="ARBA00022475"/>
    </source>
</evidence>
<feature type="transmembrane region" description="Helical" evidence="8">
    <location>
        <begin position="78"/>
        <end position="97"/>
    </location>
</feature>
<dbReference type="CDD" id="cd06550">
    <property type="entry name" value="TM_ABC_iron-siderophores_like"/>
    <property type="match status" value="2"/>
</dbReference>
<dbReference type="RefSeq" id="WP_382355316.1">
    <property type="nucleotide sequence ID" value="NZ_JBHMBP010000004.1"/>
</dbReference>